<dbReference type="RefSeq" id="WP_281928127.1">
    <property type="nucleotide sequence ID" value="NZ_AP027142.1"/>
</dbReference>
<accession>A0ABN6VGQ8</accession>
<keyword evidence="2" id="KW-1185">Reference proteome</keyword>
<protein>
    <recommendedName>
        <fullName evidence="3">DUF3047 domain-containing protein</fullName>
    </recommendedName>
</protein>
<dbReference type="Proteomes" id="UP001317629">
    <property type="component" value="Chromosome"/>
</dbReference>
<evidence type="ECO:0000313" key="2">
    <source>
        <dbReference type="Proteomes" id="UP001317629"/>
    </source>
</evidence>
<sequence length="216" mass="23601">MRERMESFAEGRILPQDVDGRVFMEPIGGRRAAALIFLILSVASASGQEATSAYTKIDIEKDCKHRRGVAPEDYGDWRCMGYAGVPIWLGAGDQRMYVSFGAKAKDEPAAGQTLAPFNDFYEGTIEWRLAGGRPFATIMRWNYKAPAETDKRTTSGRALVVTRLPPGPVCHVGYVDARANADANALAREIADKHARDFVCGTDKPVVLGKAGAEFK</sequence>
<name>A0ABN6VGQ8_9HYPH</name>
<gene>
    <name evidence="1" type="ORF">SS37A_23830</name>
</gene>
<evidence type="ECO:0008006" key="3">
    <source>
        <dbReference type="Google" id="ProtNLM"/>
    </source>
</evidence>
<proteinExistence type="predicted"/>
<organism evidence="1 2">
    <name type="scientific">Methylocystis iwaonis</name>
    <dbReference type="NCBI Taxonomy" id="2885079"/>
    <lineage>
        <taxon>Bacteria</taxon>
        <taxon>Pseudomonadati</taxon>
        <taxon>Pseudomonadota</taxon>
        <taxon>Alphaproteobacteria</taxon>
        <taxon>Hyphomicrobiales</taxon>
        <taxon>Methylocystaceae</taxon>
        <taxon>Methylocystis</taxon>
    </lineage>
</organism>
<dbReference type="EMBL" id="AP027142">
    <property type="protein sequence ID" value="BDV34854.1"/>
    <property type="molecule type" value="Genomic_DNA"/>
</dbReference>
<evidence type="ECO:0000313" key="1">
    <source>
        <dbReference type="EMBL" id="BDV34854.1"/>
    </source>
</evidence>
<reference evidence="1 2" key="1">
    <citation type="journal article" date="2023" name="Int. J. Syst. Evol. Microbiol.">
        <title>Methylocystis iwaonis sp. nov., a type II methane-oxidizing bacterium from surface soil of a rice paddy field in Japan, and emended description of the genus Methylocystis (ex Whittenbury et al. 1970) Bowman et al. 1993.</title>
        <authorList>
            <person name="Kaise H."/>
            <person name="Sawadogo J.B."/>
            <person name="Alam M.S."/>
            <person name="Ueno C."/>
            <person name="Dianou D."/>
            <person name="Shinjo R."/>
            <person name="Asakawa S."/>
        </authorList>
    </citation>
    <scope>NUCLEOTIDE SEQUENCE [LARGE SCALE GENOMIC DNA]</scope>
    <source>
        <strain evidence="1 2">SS37A-Re</strain>
    </source>
</reference>